<keyword evidence="3" id="KW-1185">Reference proteome</keyword>
<comment type="caution">
    <text evidence="2">The sequence shown here is derived from an EMBL/GenBank/DDBJ whole genome shotgun (WGS) entry which is preliminary data.</text>
</comment>
<accession>E6MI54</accession>
<dbReference type="GO" id="GO:0016747">
    <property type="term" value="F:acyltransferase activity, transferring groups other than amino-acyl groups"/>
    <property type="evidence" value="ECO:0007669"/>
    <property type="project" value="InterPro"/>
</dbReference>
<dbReference type="RefSeq" id="WP_006599009.1">
    <property type="nucleotide sequence ID" value="NZ_GL622359.1"/>
</dbReference>
<dbReference type="Proteomes" id="UP000004754">
    <property type="component" value="Unassembled WGS sequence"/>
</dbReference>
<dbReference type="PROSITE" id="PS51186">
    <property type="entry name" value="GNAT"/>
    <property type="match status" value="1"/>
</dbReference>
<reference evidence="2 3" key="1">
    <citation type="submission" date="2010-12" db="EMBL/GenBank/DDBJ databases">
        <authorList>
            <person name="Muzny D."/>
            <person name="Qin X."/>
            <person name="Deng J."/>
            <person name="Jiang H."/>
            <person name="Liu Y."/>
            <person name="Qu J."/>
            <person name="Song X.-Z."/>
            <person name="Zhang L."/>
            <person name="Thornton R."/>
            <person name="Coyle M."/>
            <person name="Francisco L."/>
            <person name="Jackson L."/>
            <person name="Javaid M."/>
            <person name="Korchina V."/>
            <person name="Kovar C."/>
            <person name="Mata R."/>
            <person name="Mathew T."/>
            <person name="Ngo R."/>
            <person name="Nguyen L."/>
            <person name="Nguyen N."/>
            <person name="Okwuonu G."/>
            <person name="Ongeri F."/>
            <person name="Pham C."/>
            <person name="Simmons D."/>
            <person name="Wilczek-Boney K."/>
            <person name="Hale W."/>
            <person name="Jakkamsetti A."/>
            <person name="Pham P."/>
            <person name="Ruth R."/>
            <person name="San Lucas F."/>
            <person name="Warren J."/>
            <person name="Zhang J."/>
            <person name="Zhao Z."/>
            <person name="Zhou C."/>
            <person name="Zhu D."/>
            <person name="Lee S."/>
            <person name="Bess C."/>
            <person name="Blankenburg K."/>
            <person name="Forbes L."/>
            <person name="Fu Q."/>
            <person name="Gubbala S."/>
            <person name="Hirani K."/>
            <person name="Jayaseelan J.C."/>
            <person name="Lara F."/>
            <person name="Munidasa M."/>
            <person name="Palculict T."/>
            <person name="Patil S."/>
            <person name="Pu L.-L."/>
            <person name="Saada N."/>
            <person name="Tang L."/>
            <person name="Weissenberger G."/>
            <person name="Zhu Y."/>
            <person name="Hemphill L."/>
            <person name="Shang Y."/>
            <person name="Youmans B."/>
            <person name="Ayvaz T."/>
            <person name="Ross M."/>
            <person name="Santibanez J."/>
            <person name="Aqrawi P."/>
            <person name="Gross S."/>
            <person name="Joshi V."/>
            <person name="Fowler G."/>
            <person name="Nazareth L."/>
            <person name="Reid J."/>
            <person name="Worley K."/>
            <person name="Petrosino J."/>
            <person name="Highlander S."/>
            <person name="Gibbs R."/>
        </authorList>
    </citation>
    <scope>NUCLEOTIDE SEQUENCE [LARGE SCALE GENOMIC DNA]</scope>
    <source>
        <strain evidence="2 3">ATCC 23263</strain>
    </source>
</reference>
<dbReference type="HOGENOM" id="CLU_013985_3_6_9"/>
<protein>
    <submittedName>
        <fullName evidence="2">Acetyltransferase, GNAT family</fullName>
    </submittedName>
</protein>
<proteinExistence type="predicted"/>
<dbReference type="AlphaFoldDB" id="E6MI54"/>
<evidence type="ECO:0000313" key="2">
    <source>
        <dbReference type="EMBL" id="EFV01206.1"/>
    </source>
</evidence>
<organism evidence="2 3">
    <name type="scientific">Pseudoramibacter alactolyticus ATCC 23263</name>
    <dbReference type="NCBI Taxonomy" id="887929"/>
    <lineage>
        <taxon>Bacteria</taxon>
        <taxon>Bacillati</taxon>
        <taxon>Bacillota</taxon>
        <taxon>Clostridia</taxon>
        <taxon>Eubacteriales</taxon>
        <taxon>Eubacteriaceae</taxon>
        <taxon>Pseudoramibacter</taxon>
    </lineage>
</organism>
<dbReference type="Pfam" id="PF13302">
    <property type="entry name" value="Acetyltransf_3"/>
    <property type="match status" value="1"/>
</dbReference>
<dbReference type="OrthoDB" id="9785602at2"/>
<dbReference type="InterPro" id="IPR016181">
    <property type="entry name" value="Acyl_CoA_acyltransferase"/>
</dbReference>
<keyword evidence="2" id="KW-0808">Transferase</keyword>
<dbReference type="STRING" id="887929.HMP0721_1587"/>
<sequence length="183" mass="19676">MNHSGTQQIQTKRLCLRRFAAGDAPAVYAHYGSDPQVNRYISWAPGRTPAGADTFVKTHLARYDTDSAFYGWAIALAGEVIGSIGLFNVNDAAQSAELGYSIGSTWWGKGLATEAASAVLTYAFNEVGFRRIFATHHVDNAASGRVLQKIGMHREGVIKDGQGDADGRCSDLILYGVLNAAKH</sequence>
<dbReference type="PANTHER" id="PTHR43792:SF1">
    <property type="entry name" value="N-ACETYLTRANSFERASE DOMAIN-CONTAINING PROTEIN"/>
    <property type="match status" value="1"/>
</dbReference>
<dbReference type="InterPro" id="IPR000182">
    <property type="entry name" value="GNAT_dom"/>
</dbReference>
<name>E6MI54_9FIRM</name>
<dbReference type="eggNOG" id="COG1670">
    <property type="taxonomic scope" value="Bacteria"/>
</dbReference>
<feature type="domain" description="N-acetyltransferase" evidence="1">
    <location>
        <begin position="14"/>
        <end position="179"/>
    </location>
</feature>
<dbReference type="SUPFAM" id="SSF55729">
    <property type="entry name" value="Acyl-CoA N-acyltransferases (Nat)"/>
    <property type="match status" value="1"/>
</dbReference>
<dbReference type="EMBL" id="AEQN01000022">
    <property type="protein sequence ID" value="EFV01206.1"/>
    <property type="molecule type" value="Genomic_DNA"/>
</dbReference>
<evidence type="ECO:0000259" key="1">
    <source>
        <dbReference type="PROSITE" id="PS51186"/>
    </source>
</evidence>
<dbReference type="InterPro" id="IPR051531">
    <property type="entry name" value="N-acetyltransferase"/>
</dbReference>
<gene>
    <name evidence="2" type="ORF">HMP0721_1587</name>
</gene>
<dbReference type="Gene3D" id="3.40.630.30">
    <property type="match status" value="1"/>
</dbReference>
<dbReference type="PANTHER" id="PTHR43792">
    <property type="entry name" value="GNAT FAMILY, PUTATIVE (AFU_ORTHOLOGUE AFUA_3G00765)-RELATED-RELATED"/>
    <property type="match status" value="1"/>
</dbReference>
<evidence type="ECO:0000313" key="3">
    <source>
        <dbReference type="Proteomes" id="UP000004754"/>
    </source>
</evidence>